<dbReference type="Proteomes" id="UP000317909">
    <property type="component" value="Chromosome"/>
</dbReference>
<evidence type="ECO:0000313" key="2">
    <source>
        <dbReference type="Proteomes" id="UP000317909"/>
    </source>
</evidence>
<evidence type="ECO:0000313" key="1">
    <source>
        <dbReference type="EMBL" id="QDT72767.1"/>
    </source>
</evidence>
<protein>
    <submittedName>
        <fullName evidence="1">Uncharacterized protein</fullName>
    </submittedName>
</protein>
<keyword evidence="2" id="KW-1185">Reference proteome</keyword>
<organism evidence="1 2">
    <name type="scientific">Lacipirellula limnantheis</name>
    <dbReference type="NCBI Taxonomy" id="2528024"/>
    <lineage>
        <taxon>Bacteria</taxon>
        <taxon>Pseudomonadati</taxon>
        <taxon>Planctomycetota</taxon>
        <taxon>Planctomycetia</taxon>
        <taxon>Pirellulales</taxon>
        <taxon>Lacipirellulaceae</taxon>
        <taxon>Lacipirellula</taxon>
    </lineage>
</organism>
<dbReference type="OrthoDB" id="5422155at2"/>
<accession>A0A517TWL6</accession>
<dbReference type="EMBL" id="CP036339">
    <property type="protein sequence ID" value="QDT72767.1"/>
    <property type="molecule type" value="Genomic_DNA"/>
</dbReference>
<sequence>MQPTPPLPIRDQAMEIVQSLPPDASWDELMYRIYVRQTIERGLEDSTADRVTEVAELRRQFGLPA</sequence>
<reference evidence="1 2" key="1">
    <citation type="submission" date="2019-02" db="EMBL/GenBank/DDBJ databases">
        <title>Deep-cultivation of Planctomycetes and their phenomic and genomic characterization uncovers novel biology.</title>
        <authorList>
            <person name="Wiegand S."/>
            <person name="Jogler M."/>
            <person name="Boedeker C."/>
            <person name="Pinto D."/>
            <person name="Vollmers J."/>
            <person name="Rivas-Marin E."/>
            <person name="Kohn T."/>
            <person name="Peeters S.H."/>
            <person name="Heuer A."/>
            <person name="Rast P."/>
            <person name="Oberbeckmann S."/>
            <person name="Bunk B."/>
            <person name="Jeske O."/>
            <person name="Meyerdierks A."/>
            <person name="Storesund J.E."/>
            <person name="Kallscheuer N."/>
            <person name="Luecker S."/>
            <person name="Lage O.M."/>
            <person name="Pohl T."/>
            <person name="Merkel B.J."/>
            <person name="Hornburger P."/>
            <person name="Mueller R.-W."/>
            <person name="Bruemmer F."/>
            <person name="Labrenz M."/>
            <person name="Spormann A.M."/>
            <person name="Op den Camp H."/>
            <person name="Overmann J."/>
            <person name="Amann R."/>
            <person name="Jetten M.S.M."/>
            <person name="Mascher T."/>
            <person name="Medema M.H."/>
            <person name="Devos D.P."/>
            <person name="Kaster A.-K."/>
            <person name="Ovreas L."/>
            <person name="Rohde M."/>
            <person name="Galperin M.Y."/>
            <person name="Jogler C."/>
        </authorList>
    </citation>
    <scope>NUCLEOTIDE SEQUENCE [LARGE SCALE GENOMIC DNA]</scope>
    <source>
        <strain evidence="1 2">I41</strain>
    </source>
</reference>
<gene>
    <name evidence="1" type="ORF">I41_19500</name>
</gene>
<proteinExistence type="predicted"/>
<name>A0A517TWL6_9BACT</name>
<dbReference type="AlphaFoldDB" id="A0A517TWL6"/>
<dbReference type="KEGG" id="llh:I41_19500"/>
<dbReference type="RefSeq" id="WP_145432304.1">
    <property type="nucleotide sequence ID" value="NZ_CP036339.1"/>
</dbReference>